<evidence type="ECO:0000313" key="2">
    <source>
        <dbReference type="Proteomes" id="UP000239089"/>
    </source>
</evidence>
<organism evidence="1 2">
    <name type="scientific">Rhodoblastus sphagnicola</name>
    <dbReference type="NCBI Taxonomy" id="333368"/>
    <lineage>
        <taxon>Bacteria</taxon>
        <taxon>Pseudomonadati</taxon>
        <taxon>Pseudomonadota</taxon>
        <taxon>Alphaproteobacteria</taxon>
        <taxon>Hyphomicrobiales</taxon>
        <taxon>Rhodoblastaceae</taxon>
        <taxon>Rhodoblastus</taxon>
    </lineage>
</organism>
<comment type="caution">
    <text evidence="1">The sequence shown here is derived from an EMBL/GenBank/DDBJ whole genome shotgun (WGS) entry which is preliminary data.</text>
</comment>
<evidence type="ECO:0000313" key="1">
    <source>
        <dbReference type="EMBL" id="PPQ28944.1"/>
    </source>
</evidence>
<dbReference type="EMBL" id="NHSJ01000100">
    <property type="protein sequence ID" value="PPQ28944.1"/>
    <property type="molecule type" value="Genomic_DNA"/>
</dbReference>
<keyword evidence="2" id="KW-1185">Reference proteome</keyword>
<dbReference type="Proteomes" id="UP000239089">
    <property type="component" value="Unassembled WGS sequence"/>
</dbReference>
<dbReference type="AlphaFoldDB" id="A0A2S6N2U2"/>
<accession>A0A2S6N2U2</accession>
<name>A0A2S6N2U2_9HYPH</name>
<sequence length="231" mass="22195">MRYTPPAWFWSGQPVGETSPVIYSSAKGALVAATDANYLAFVAARGGVAPAWPVDETGAATFAALDAVLIAAGLPATGLAAPTLPQMRAAVIAAAGAACAAIVTQITPDANHTTAYANAASILNSNAGDAPTADPLKTAFANLAAAFGASSASVFAARVLGVQKASLDLLAAQTALTASANAATAAQGASGSLASALAAFETALGAVAAELNAAGATISTPAAITIAGVNA</sequence>
<proteinExistence type="predicted"/>
<reference evidence="1 2" key="1">
    <citation type="journal article" date="2018" name="Arch. Microbiol.">
        <title>New insights into the metabolic potential of the phototrophic purple bacterium Rhodopila globiformis DSM 161(T) from its draft genome sequence and evidence for a vanadium-dependent nitrogenase.</title>
        <authorList>
            <person name="Imhoff J.F."/>
            <person name="Rahn T."/>
            <person name="Kunzel S."/>
            <person name="Neulinger S.C."/>
        </authorList>
    </citation>
    <scope>NUCLEOTIDE SEQUENCE [LARGE SCALE GENOMIC DNA]</scope>
    <source>
        <strain evidence="1 2">DSM 16996</strain>
    </source>
</reference>
<protein>
    <submittedName>
        <fullName evidence="1">Uncharacterized protein</fullName>
    </submittedName>
</protein>
<gene>
    <name evidence="1" type="ORF">CCR94_16265</name>
</gene>
<dbReference type="RefSeq" id="WP_104508901.1">
    <property type="nucleotide sequence ID" value="NZ_JACIGC010000011.1"/>
</dbReference>